<reference evidence="6" key="1">
    <citation type="journal article" date="2011" name="PLoS ONE">
        <title>A deep insight into the sialotranscriptome of the gulf coast tick, Amblyomma maculatum.</title>
        <authorList>
            <person name="Karim S."/>
            <person name="Singh P."/>
            <person name="Ribeiro J.M."/>
        </authorList>
    </citation>
    <scope>NUCLEOTIDE SEQUENCE</scope>
    <source>
        <tissue evidence="6">Salivary gland</tissue>
    </source>
</reference>
<dbReference type="InterPro" id="IPR002502">
    <property type="entry name" value="Amidase_domain"/>
</dbReference>
<dbReference type="FunFam" id="3.40.80.10:FF:000001">
    <property type="entry name" value="Peptidoglycan recognition protein 1"/>
    <property type="match status" value="1"/>
</dbReference>
<keyword evidence="2" id="KW-0399">Innate immunity</keyword>
<feature type="domain" description="N-acetylmuramoyl-L-alanine amidase" evidence="4">
    <location>
        <begin position="73"/>
        <end position="208"/>
    </location>
</feature>
<dbReference type="InterPro" id="IPR036505">
    <property type="entry name" value="Amidase/PGRP_sf"/>
</dbReference>
<protein>
    <recommendedName>
        <fullName evidence="7">Peptidoglycan-recognition protein</fullName>
    </recommendedName>
</protein>
<dbReference type="SMART" id="SM00701">
    <property type="entry name" value="PGRP"/>
    <property type="match status" value="1"/>
</dbReference>
<evidence type="ECO:0008006" key="7">
    <source>
        <dbReference type="Google" id="ProtNLM"/>
    </source>
</evidence>
<keyword evidence="3" id="KW-0391">Immunity</keyword>
<feature type="domain" description="Peptidoglycan recognition protein family" evidence="5">
    <location>
        <begin position="59"/>
        <end position="202"/>
    </location>
</feature>
<dbReference type="GO" id="GO:0008745">
    <property type="term" value="F:N-acetylmuramoyl-L-alanine amidase activity"/>
    <property type="evidence" value="ECO:0007669"/>
    <property type="project" value="InterPro"/>
</dbReference>
<dbReference type="AlphaFoldDB" id="G3MPK6"/>
<dbReference type="CDD" id="cd06583">
    <property type="entry name" value="PGRP"/>
    <property type="match status" value="1"/>
</dbReference>
<dbReference type="Pfam" id="PF01510">
    <property type="entry name" value="Amidase_2"/>
    <property type="match status" value="1"/>
</dbReference>
<name>G3MPK6_AMBMU</name>
<sequence>MLTGCSMMTREPDMARILLSAFLLSGIILQNVTPGLASLWGPQWMPAYKIRVMLACSGIQFVPRSGWGARLPKNQEPLKVQPVPRFIVHHTEGPECFNYWTCSERMRHWQNFHMDTRGWDDLGYSFLIGGDGRVYVARGWDRTGAHTKAHNSDALAAAFIGDFSRHLPTPRAAWALHRLLQCGVALGKISPRYTLHGHRDANCRTCPGDALYAYIRRWKHYGGRLQKYICETTPPTRQPMSKSQSMVA</sequence>
<evidence type="ECO:0000256" key="1">
    <source>
        <dbReference type="ARBA" id="ARBA00007553"/>
    </source>
</evidence>
<evidence type="ECO:0000256" key="3">
    <source>
        <dbReference type="ARBA" id="ARBA00022859"/>
    </source>
</evidence>
<organism evidence="6">
    <name type="scientific">Amblyomma maculatum</name>
    <name type="common">Gulf Coast tick</name>
    <dbReference type="NCBI Taxonomy" id="34609"/>
    <lineage>
        <taxon>Eukaryota</taxon>
        <taxon>Metazoa</taxon>
        <taxon>Ecdysozoa</taxon>
        <taxon>Arthropoda</taxon>
        <taxon>Chelicerata</taxon>
        <taxon>Arachnida</taxon>
        <taxon>Acari</taxon>
        <taxon>Parasitiformes</taxon>
        <taxon>Ixodida</taxon>
        <taxon>Ixodoidea</taxon>
        <taxon>Ixodidae</taxon>
        <taxon>Amblyomminae</taxon>
        <taxon>Amblyomma</taxon>
    </lineage>
</organism>
<evidence type="ECO:0000313" key="6">
    <source>
        <dbReference type="EMBL" id="AEO35424.1"/>
    </source>
</evidence>
<dbReference type="EMBL" id="JO843807">
    <property type="protein sequence ID" value="AEO35424.1"/>
    <property type="molecule type" value="mRNA"/>
</dbReference>
<accession>G3MPK6</accession>
<dbReference type="GO" id="GO:0045087">
    <property type="term" value="P:innate immune response"/>
    <property type="evidence" value="ECO:0007669"/>
    <property type="project" value="UniProtKB-KW"/>
</dbReference>
<dbReference type="SUPFAM" id="SSF55846">
    <property type="entry name" value="N-acetylmuramoyl-L-alanine amidase-like"/>
    <property type="match status" value="1"/>
</dbReference>
<dbReference type="SMART" id="SM00644">
    <property type="entry name" value="Ami_2"/>
    <property type="match status" value="1"/>
</dbReference>
<dbReference type="PANTHER" id="PTHR11022">
    <property type="entry name" value="PEPTIDOGLYCAN RECOGNITION PROTEIN"/>
    <property type="match status" value="1"/>
</dbReference>
<evidence type="ECO:0000256" key="2">
    <source>
        <dbReference type="ARBA" id="ARBA00022588"/>
    </source>
</evidence>
<dbReference type="GO" id="GO:0008270">
    <property type="term" value="F:zinc ion binding"/>
    <property type="evidence" value="ECO:0007669"/>
    <property type="project" value="InterPro"/>
</dbReference>
<proteinExistence type="evidence at transcript level"/>
<dbReference type="Gene3D" id="3.40.80.10">
    <property type="entry name" value="Peptidoglycan recognition protein-like"/>
    <property type="match status" value="1"/>
</dbReference>
<dbReference type="PANTHER" id="PTHR11022:SF41">
    <property type="entry name" value="PEPTIDOGLYCAN-RECOGNITION PROTEIN LC-RELATED"/>
    <property type="match status" value="1"/>
</dbReference>
<evidence type="ECO:0000259" key="5">
    <source>
        <dbReference type="SMART" id="SM00701"/>
    </source>
</evidence>
<dbReference type="GO" id="GO:0009253">
    <property type="term" value="P:peptidoglycan catabolic process"/>
    <property type="evidence" value="ECO:0007669"/>
    <property type="project" value="InterPro"/>
</dbReference>
<dbReference type="InterPro" id="IPR006619">
    <property type="entry name" value="PGRP_domain_met/bac"/>
</dbReference>
<comment type="similarity">
    <text evidence="1">Belongs to the N-acetylmuramoyl-L-alanine amidase 2 family.</text>
</comment>
<dbReference type="InterPro" id="IPR015510">
    <property type="entry name" value="PGRP"/>
</dbReference>
<evidence type="ECO:0000259" key="4">
    <source>
        <dbReference type="SMART" id="SM00644"/>
    </source>
</evidence>